<dbReference type="InterPro" id="IPR057596">
    <property type="entry name" value="RDRP_core"/>
</dbReference>
<sequence length="292" mass="33685">MFVLQDIIDFFVKNMVDEKLGTIFNAHVVHADRSEQGAMDKNCIRLAKLAATAVDFPQTGRTVTMPQHLKPKVYPDFMEKEDFQSYKSDKILGQLYRKVIYSDIQLSSAAGDLPYDKDLELPGSAQFIPDAWNKKCSYDGQLNALMGQYKVNGEDEVVTGHIWSLLKYNSRKQGDLKERLKHAYHSLKNEFKHAFENLGEDHRQLTVDAKNTVYEQKASAWYQVTYDPKWAMKALGMREPEAEEYRQPARLLSFAWIPAEYLVRIKIRCLGTKELDNQKPINTLAHYLAKKI</sequence>
<keyword evidence="5 8" id="KW-0694">RNA-binding</keyword>
<dbReference type="Proteomes" id="UP000631114">
    <property type="component" value="Unassembled WGS sequence"/>
</dbReference>
<feature type="domain" description="RDRP core" evidence="9">
    <location>
        <begin position="5"/>
        <end position="99"/>
    </location>
</feature>
<evidence type="ECO:0000259" key="10">
    <source>
        <dbReference type="Pfam" id="PF26253"/>
    </source>
</evidence>
<dbReference type="AlphaFoldDB" id="A0A835M4B6"/>
<dbReference type="GO" id="GO:0003723">
    <property type="term" value="F:RNA binding"/>
    <property type="evidence" value="ECO:0007669"/>
    <property type="project" value="UniProtKB-KW"/>
</dbReference>
<reference evidence="11 12" key="1">
    <citation type="submission" date="2020-10" db="EMBL/GenBank/DDBJ databases">
        <title>The Coptis chinensis genome and diversification of protoberbering-type alkaloids.</title>
        <authorList>
            <person name="Wang B."/>
            <person name="Shu S."/>
            <person name="Song C."/>
            <person name="Liu Y."/>
        </authorList>
    </citation>
    <scope>NUCLEOTIDE SEQUENCE [LARGE SCALE GENOMIC DNA]</scope>
    <source>
        <strain evidence="11">HL-2020</strain>
        <tissue evidence="11">Leaf</tissue>
    </source>
</reference>
<dbReference type="Pfam" id="PF05183">
    <property type="entry name" value="RdRP"/>
    <property type="match status" value="1"/>
</dbReference>
<evidence type="ECO:0000256" key="6">
    <source>
        <dbReference type="ARBA" id="ARBA00023158"/>
    </source>
</evidence>
<accession>A0A835M4B6</accession>
<keyword evidence="6 8" id="KW-0943">RNA-mediated gene silencing</keyword>
<feature type="domain" description="RDRP C-terminal head" evidence="10">
    <location>
        <begin position="114"/>
        <end position="285"/>
    </location>
</feature>
<proteinExistence type="inferred from homology"/>
<evidence type="ECO:0000256" key="1">
    <source>
        <dbReference type="ARBA" id="ARBA00005762"/>
    </source>
</evidence>
<protein>
    <recommendedName>
        <fullName evidence="8">RNA-dependent RNA polymerase</fullName>
        <ecNumber evidence="8">2.7.7.48</ecNumber>
    </recommendedName>
</protein>
<evidence type="ECO:0000256" key="5">
    <source>
        <dbReference type="ARBA" id="ARBA00022884"/>
    </source>
</evidence>
<comment type="catalytic activity">
    <reaction evidence="7 8">
        <text>RNA(n) + a ribonucleoside 5'-triphosphate = RNA(n+1) + diphosphate</text>
        <dbReference type="Rhea" id="RHEA:21248"/>
        <dbReference type="Rhea" id="RHEA-COMP:14527"/>
        <dbReference type="Rhea" id="RHEA-COMP:17342"/>
        <dbReference type="ChEBI" id="CHEBI:33019"/>
        <dbReference type="ChEBI" id="CHEBI:61557"/>
        <dbReference type="ChEBI" id="CHEBI:140395"/>
        <dbReference type="EC" id="2.7.7.48"/>
    </reaction>
</comment>
<comment type="similarity">
    <text evidence="1 8">Belongs to the RdRP family.</text>
</comment>
<keyword evidence="3 8" id="KW-0808">Transferase</keyword>
<evidence type="ECO:0000313" key="11">
    <source>
        <dbReference type="EMBL" id="KAF9613494.1"/>
    </source>
</evidence>
<evidence type="ECO:0000256" key="7">
    <source>
        <dbReference type="ARBA" id="ARBA00048744"/>
    </source>
</evidence>
<evidence type="ECO:0000256" key="8">
    <source>
        <dbReference type="RuleBase" id="RU363098"/>
    </source>
</evidence>
<dbReference type="GO" id="GO:0003968">
    <property type="term" value="F:RNA-directed RNA polymerase activity"/>
    <property type="evidence" value="ECO:0007669"/>
    <property type="project" value="UniProtKB-KW"/>
</dbReference>
<evidence type="ECO:0000256" key="2">
    <source>
        <dbReference type="ARBA" id="ARBA00022484"/>
    </source>
</evidence>
<name>A0A835M4B6_9MAGN</name>
<evidence type="ECO:0000256" key="4">
    <source>
        <dbReference type="ARBA" id="ARBA00022695"/>
    </source>
</evidence>
<keyword evidence="4 8" id="KW-0548">Nucleotidyltransferase</keyword>
<dbReference type="GO" id="GO:0031380">
    <property type="term" value="C:nuclear RNA-directed RNA polymerase complex"/>
    <property type="evidence" value="ECO:0007669"/>
    <property type="project" value="TreeGrafter"/>
</dbReference>
<dbReference type="Pfam" id="PF26253">
    <property type="entry name" value="RdRP_head"/>
    <property type="match status" value="1"/>
</dbReference>
<comment type="function">
    <text evidence="8">Probably involved in the RNA silencing pathway and required for the generation of small interfering RNAs (siRNAs).</text>
</comment>
<gene>
    <name evidence="11" type="ORF">IFM89_008341</name>
</gene>
<dbReference type="EC" id="2.7.7.48" evidence="8"/>
<evidence type="ECO:0000259" key="9">
    <source>
        <dbReference type="Pfam" id="PF05183"/>
    </source>
</evidence>
<evidence type="ECO:0000313" key="12">
    <source>
        <dbReference type="Proteomes" id="UP000631114"/>
    </source>
</evidence>
<dbReference type="GO" id="GO:0030422">
    <property type="term" value="P:siRNA processing"/>
    <property type="evidence" value="ECO:0007669"/>
    <property type="project" value="TreeGrafter"/>
</dbReference>
<keyword evidence="2 8" id="KW-0696">RNA-directed RNA polymerase</keyword>
<dbReference type="InterPro" id="IPR007855">
    <property type="entry name" value="RDRP"/>
</dbReference>
<dbReference type="EMBL" id="JADFTS010000003">
    <property type="protein sequence ID" value="KAF9613494.1"/>
    <property type="molecule type" value="Genomic_DNA"/>
</dbReference>
<organism evidence="11 12">
    <name type="scientific">Coptis chinensis</name>
    <dbReference type="NCBI Taxonomy" id="261450"/>
    <lineage>
        <taxon>Eukaryota</taxon>
        <taxon>Viridiplantae</taxon>
        <taxon>Streptophyta</taxon>
        <taxon>Embryophyta</taxon>
        <taxon>Tracheophyta</taxon>
        <taxon>Spermatophyta</taxon>
        <taxon>Magnoliopsida</taxon>
        <taxon>Ranunculales</taxon>
        <taxon>Ranunculaceae</taxon>
        <taxon>Coptidoideae</taxon>
        <taxon>Coptis</taxon>
    </lineage>
</organism>
<evidence type="ECO:0000256" key="3">
    <source>
        <dbReference type="ARBA" id="ARBA00022679"/>
    </source>
</evidence>
<keyword evidence="12" id="KW-1185">Reference proteome</keyword>
<dbReference type="PANTHER" id="PTHR23079:SF18">
    <property type="entry name" value="RNA-DEPENDENT RNA POLYMERASE 6"/>
    <property type="match status" value="1"/>
</dbReference>
<dbReference type="PANTHER" id="PTHR23079">
    <property type="entry name" value="RNA-DEPENDENT RNA POLYMERASE"/>
    <property type="match status" value="1"/>
</dbReference>
<dbReference type="OrthoDB" id="6513042at2759"/>
<comment type="caution">
    <text evidence="11">The sequence shown here is derived from an EMBL/GenBank/DDBJ whole genome shotgun (WGS) entry which is preliminary data.</text>
</comment>
<dbReference type="InterPro" id="IPR058752">
    <property type="entry name" value="RDRP_C_head"/>
</dbReference>